<feature type="transmembrane region" description="Helical" evidence="1">
    <location>
        <begin position="21"/>
        <end position="45"/>
    </location>
</feature>
<dbReference type="OrthoDB" id="5106613at2759"/>
<dbReference type="SUPFAM" id="SSF52777">
    <property type="entry name" value="CoA-dependent acyltransferases"/>
    <property type="match status" value="1"/>
</dbReference>
<sequence length="300" mass="32107">MQKKSLNSDSEDGSIDKVPDGGLAAWLVVFGAWCSSFCSFGWLNSVGVFQDYYERELLPQYSPSTIAWIPSLQIFFMLEMGPIVCKLFDMECTVLSGEPILPTPSYATYIRGALGKITLDHYASYSSLETGVSTRSLASFNITTATVVKAAWSTVLANTTGKTDVVFGHLISGRNVGTVPGIESIVGPCLNVVPEIIGKCTDWNDDGANGFSTVVQHQSMLQTGSLAIGGNTYEVGAMASQEDTADFSIITTPQDANSTEVCLFYARGGAIDTALAEQMFDSLCSTITAFSENPNISIII</sequence>
<dbReference type="GO" id="GO:0044550">
    <property type="term" value="P:secondary metabolite biosynthetic process"/>
    <property type="evidence" value="ECO:0007669"/>
    <property type="project" value="TreeGrafter"/>
</dbReference>
<dbReference type="GO" id="GO:0031177">
    <property type="term" value="F:phosphopantetheine binding"/>
    <property type="evidence" value="ECO:0007669"/>
    <property type="project" value="TreeGrafter"/>
</dbReference>
<accession>A0A9P9FHW3</accession>
<evidence type="ECO:0000256" key="1">
    <source>
        <dbReference type="SAM" id="Phobius"/>
    </source>
</evidence>
<dbReference type="InterPro" id="IPR036259">
    <property type="entry name" value="MFS_trans_sf"/>
</dbReference>
<dbReference type="PANTHER" id="PTHR45527:SF1">
    <property type="entry name" value="FATTY ACID SYNTHASE"/>
    <property type="match status" value="1"/>
</dbReference>
<organism evidence="2 3">
    <name type="scientific">Dactylonectria estremocensis</name>
    <dbReference type="NCBI Taxonomy" id="1079267"/>
    <lineage>
        <taxon>Eukaryota</taxon>
        <taxon>Fungi</taxon>
        <taxon>Dikarya</taxon>
        <taxon>Ascomycota</taxon>
        <taxon>Pezizomycotina</taxon>
        <taxon>Sordariomycetes</taxon>
        <taxon>Hypocreomycetidae</taxon>
        <taxon>Hypocreales</taxon>
        <taxon>Nectriaceae</taxon>
        <taxon>Dactylonectria</taxon>
    </lineage>
</organism>
<dbReference type="PANTHER" id="PTHR45527">
    <property type="entry name" value="NONRIBOSOMAL PEPTIDE SYNTHETASE"/>
    <property type="match status" value="1"/>
</dbReference>
<dbReference type="EMBL" id="JAGMUU010000001">
    <property type="protein sequence ID" value="KAH7161959.1"/>
    <property type="molecule type" value="Genomic_DNA"/>
</dbReference>
<reference evidence="2" key="1">
    <citation type="journal article" date="2021" name="Nat. Commun.">
        <title>Genetic determinants of endophytism in the Arabidopsis root mycobiome.</title>
        <authorList>
            <person name="Mesny F."/>
            <person name="Miyauchi S."/>
            <person name="Thiergart T."/>
            <person name="Pickel B."/>
            <person name="Atanasova L."/>
            <person name="Karlsson M."/>
            <person name="Huettel B."/>
            <person name="Barry K.W."/>
            <person name="Haridas S."/>
            <person name="Chen C."/>
            <person name="Bauer D."/>
            <person name="Andreopoulos W."/>
            <person name="Pangilinan J."/>
            <person name="LaButti K."/>
            <person name="Riley R."/>
            <person name="Lipzen A."/>
            <person name="Clum A."/>
            <person name="Drula E."/>
            <person name="Henrissat B."/>
            <person name="Kohler A."/>
            <person name="Grigoriev I.V."/>
            <person name="Martin F.M."/>
            <person name="Hacquard S."/>
        </authorList>
    </citation>
    <scope>NUCLEOTIDE SEQUENCE</scope>
    <source>
        <strain evidence="2">MPI-CAGE-AT-0021</strain>
    </source>
</reference>
<name>A0A9P9FHW3_9HYPO</name>
<protein>
    <recommendedName>
        <fullName evidence="4">Condensation domain-containing protein</fullName>
    </recommendedName>
</protein>
<keyword evidence="3" id="KW-1185">Reference proteome</keyword>
<keyword evidence="1" id="KW-1133">Transmembrane helix</keyword>
<comment type="caution">
    <text evidence="2">The sequence shown here is derived from an EMBL/GenBank/DDBJ whole genome shotgun (WGS) entry which is preliminary data.</text>
</comment>
<dbReference type="Proteomes" id="UP000717696">
    <property type="component" value="Unassembled WGS sequence"/>
</dbReference>
<proteinExistence type="predicted"/>
<evidence type="ECO:0008006" key="4">
    <source>
        <dbReference type="Google" id="ProtNLM"/>
    </source>
</evidence>
<evidence type="ECO:0000313" key="3">
    <source>
        <dbReference type="Proteomes" id="UP000717696"/>
    </source>
</evidence>
<keyword evidence="1" id="KW-0472">Membrane</keyword>
<dbReference type="Gene3D" id="3.30.559.30">
    <property type="entry name" value="Nonribosomal peptide synthetase, condensation domain"/>
    <property type="match status" value="1"/>
</dbReference>
<keyword evidence="1" id="KW-0812">Transmembrane</keyword>
<evidence type="ECO:0000313" key="2">
    <source>
        <dbReference type="EMBL" id="KAH7161959.1"/>
    </source>
</evidence>
<dbReference type="AlphaFoldDB" id="A0A9P9FHW3"/>
<dbReference type="SUPFAM" id="SSF103473">
    <property type="entry name" value="MFS general substrate transporter"/>
    <property type="match status" value="1"/>
</dbReference>
<gene>
    <name evidence="2" type="ORF">B0J13DRAFT_614645</name>
</gene>
<dbReference type="GO" id="GO:0043041">
    <property type="term" value="P:amino acid activation for nonribosomal peptide biosynthetic process"/>
    <property type="evidence" value="ECO:0007669"/>
    <property type="project" value="TreeGrafter"/>
</dbReference>
<dbReference type="GO" id="GO:0005737">
    <property type="term" value="C:cytoplasm"/>
    <property type="evidence" value="ECO:0007669"/>
    <property type="project" value="TreeGrafter"/>
</dbReference>